<dbReference type="Pfam" id="PF04059">
    <property type="entry name" value="RRM_2"/>
    <property type="match status" value="1"/>
</dbReference>
<feature type="compositionally biased region" description="Low complexity" evidence="1">
    <location>
        <begin position="103"/>
        <end position="118"/>
    </location>
</feature>
<protein>
    <recommendedName>
        <fullName evidence="2">Mei2-like C-terminal RNA recognition motif domain-containing protein</fullName>
    </recommendedName>
</protein>
<gene>
    <name evidence="3" type="ORF">AMON00008_LOCUS4543</name>
    <name evidence="4" type="ORF">AMON00008_LOCUS4544</name>
</gene>
<dbReference type="EMBL" id="HBNR01006930">
    <property type="protein sequence ID" value="CAE4564925.1"/>
    <property type="molecule type" value="Transcribed_RNA"/>
</dbReference>
<evidence type="ECO:0000313" key="4">
    <source>
        <dbReference type="EMBL" id="CAE4564925.1"/>
    </source>
</evidence>
<dbReference type="SUPFAM" id="SSF54928">
    <property type="entry name" value="RNA-binding domain, RBD"/>
    <property type="match status" value="1"/>
</dbReference>
<accession>A0A6T0SEX0</accession>
<dbReference type="InterPro" id="IPR007201">
    <property type="entry name" value="Mei2-like_Rrm_C"/>
</dbReference>
<evidence type="ECO:0000259" key="2">
    <source>
        <dbReference type="Pfam" id="PF04059"/>
    </source>
</evidence>
<name>A0A6T0SEX0_9DINO</name>
<dbReference type="AlphaFoldDB" id="A0A6T0SEX0"/>
<dbReference type="InterPro" id="IPR035979">
    <property type="entry name" value="RBD_domain_sf"/>
</dbReference>
<sequence>MPDQSACTGGSCAIFRGPLGHQVASLQDELLFTCCRRTGWSHADLGYASWPSPTQAPSATMQETLLMPESPWLGRQRLEALLREFLRTEDGSMHPEQEVLDPAASAPVAAPARPAEVAGSPLPADRRAAAAGATGAARSMAEQCGGPEAAAHIAPRGRARGRRARARLAQAAAAATTLGQAANPTAEEPQGLSGISDARPGQSGLSRSSAVGAPAQHGRCPAACWQGYAAGGGGSMPPVVRQWCSTDAVDVCRGSDSSTEGDDGITTLVLRQLPAGCTQGTLISDLAGRGLWGTYDFVYLPRDFRSGHTHGYAIINFRTPACARSCIAAYSGLSHPPGTLNHSVTVGRAVQQGFERCLRPFLGQRRRGRARDPRNLPVVFLSPDDPGQPPNDSVMLAWSLRRRETWSMSSSSTGSPPATL</sequence>
<organism evidence="3">
    <name type="scientific">Alexandrium monilatum</name>
    <dbReference type="NCBI Taxonomy" id="311494"/>
    <lineage>
        <taxon>Eukaryota</taxon>
        <taxon>Sar</taxon>
        <taxon>Alveolata</taxon>
        <taxon>Dinophyceae</taxon>
        <taxon>Gonyaulacales</taxon>
        <taxon>Pyrocystaceae</taxon>
        <taxon>Alexandrium</taxon>
    </lineage>
</organism>
<feature type="compositionally biased region" description="Low complexity" evidence="1">
    <location>
        <begin position="129"/>
        <end position="138"/>
    </location>
</feature>
<proteinExistence type="predicted"/>
<feature type="region of interest" description="Disordered" evidence="1">
    <location>
        <begin position="366"/>
        <end position="392"/>
    </location>
</feature>
<dbReference type="GO" id="GO:0003676">
    <property type="term" value="F:nucleic acid binding"/>
    <property type="evidence" value="ECO:0007669"/>
    <property type="project" value="InterPro"/>
</dbReference>
<feature type="compositionally biased region" description="Low complexity" evidence="1">
    <location>
        <begin position="167"/>
        <end position="182"/>
    </location>
</feature>
<dbReference type="Gene3D" id="3.30.70.330">
    <property type="match status" value="1"/>
</dbReference>
<feature type="region of interest" description="Disordered" evidence="1">
    <location>
        <begin position="103"/>
        <end position="212"/>
    </location>
</feature>
<evidence type="ECO:0000313" key="3">
    <source>
        <dbReference type="EMBL" id="CAE4564924.1"/>
    </source>
</evidence>
<dbReference type="InterPro" id="IPR012677">
    <property type="entry name" value="Nucleotide-bd_a/b_plait_sf"/>
</dbReference>
<feature type="compositionally biased region" description="Basic residues" evidence="1">
    <location>
        <begin position="155"/>
        <end position="166"/>
    </location>
</feature>
<dbReference type="EMBL" id="HBNR01006929">
    <property type="protein sequence ID" value="CAE4564924.1"/>
    <property type="molecule type" value="Transcribed_RNA"/>
</dbReference>
<reference evidence="3" key="1">
    <citation type="submission" date="2021-01" db="EMBL/GenBank/DDBJ databases">
        <authorList>
            <person name="Corre E."/>
            <person name="Pelletier E."/>
            <person name="Niang G."/>
            <person name="Scheremetjew M."/>
            <person name="Finn R."/>
            <person name="Kale V."/>
            <person name="Holt S."/>
            <person name="Cochrane G."/>
            <person name="Meng A."/>
            <person name="Brown T."/>
            <person name="Cohen L."/>
        </authorList>
    </citation>
    <scope>NUCLEOTIDE SEQUENCE</scope>
    <source>
        <strain evidence="3">CCMP3105</strain>
    </source>
</reference>
<evidence type="ECO:0000256" key="1">
    <source>
        <dbReference type="SAM" id="MobiDB-lite"/>
    </source>
</evidence>
<feature type="domain" description="Mei2-like C-terminal RNA recognition motif" evidence="2">
    <location>
        <begin position="266"/>
        <end position="332"/>
    </location>
</feature>